<reference evidence="3 4" key="1">
    <citation type="submission" date="2023-12" db="EMBL/GenBank/DDBJ databases">
        <title>Description of an unclassified Opitutus bacterium of Verrucomicrobiota.</title>
        <authorList>
            <person name="Zhang D.-F."/>
        </authorList>
    </citation>
    <scope>NUCLEOTIDE SEQUENCE [LARGE SCALE GENOMIC DNA]</scope>
    <source>
        <strain evidence="3 4">WL0086</strain>
    </source>
</reference>
<gene>
    <name evidence="3" type="ORF">K1X11_022015</name>
</gene>
<evidence type="ECO:0000256" key="1">
    <source>
        <dbReference type="ARBA" id="ARBA00022737"/>
    </source>
</evidence>
<dbReference type="Pfam" id="PF07719">
    <property type="entry name" value="TPR_2"/>
    <property type="match status" value="1"/>
</dbReference>
<evidence type="ECO:0000313" key="4">
    <source>
        <dbReference type="Proteomes" id="UP000738431"/>
    </source>
</evidence>
<evidence type="ECO:0000313" key="3">
    <source>
        <dbReference type="EMBL" id="WRQ87500.1"/>
    </source>
</evidence>
<keyword evidence="2" id="KW-0802">TPR repeat</keyword>
<evidence type="ECO:0000256" key="2">
    <source>
        <dbReference type="ARBA" id="ARBA00022803"/>
    </source>
</evidence>
<dbReference type="InterPro" id="IPR013105">
    <property type="entry name" value="TPR_2"/>
</dbReference>
<accession>A0ABZ1C7Y6</accession>
<dbReference type="RefSeq" id="WP_221030337.1">
    <property type="nucleotide sequence ID" value="NZ_CP139781.1"/>
</dbReference>
<dbReference type="SUPFAM" id="SSF48452">
    <property type="entry name" value="TPR-like"/>
    <property type="match status" value="1"/>
</dbReference>
<name>A0ABZ1C7Y6_9BACT</name>
<keyword evidence="1" id="KW-0677">Repeat</keyword>
<dbReference type="InterPro" id="IPR011990">
    <property type="entry name" value="TPR-like_helical_dom_sf"/>
</dbReference>
<organism evidence="3 4">
    <name type="scientific">Actomonas aquatica</name>
    <dbReference type="NCBI Taxonomy" id="2866162"/>
    <lineage>
        <taxon>Bacteria</taxon>
        <taxon>Pseudomonadati</taxon>
        <taxon>Verrucomicrobiota</taxon>
        <taxon>Opitutia</taxon>
        <taxon>Opitutales</taxon>
        <taxon>Opitutaceae</taxon>
        <taxon>Actomonas</taxon>
    </lineage>
</organism>
<protein>
    <submittedName>
        <fullName evidence="3">Tetratricopeptide repeat protein</fullName>
    </submittedName>
</protein>
<proteinExistence type="predicted"/>
<keyword evidence="4" id="KW-1185">Reference proteome</keyword>
<dbReference type="Gene3D" id="1.25.40.10">
    <property type="entry name" value="Tetratricopeptide repeat domain"/>
    <property type="match status" value="1"/>
</dbReference>
<sequence length="120" mass="13148">MTEDALQTLIEDATFDYTMGDHDAAMAKINEATSAAPQSFAAWHASAEIHLNLERLDEALHAAEQAHALQPDDLFINTTLSRIWVGKGDKEAAERFGARAKMLGWKDQLKTPPGQTDGIN</sequence>
<dbReference type="Proteomes" id="UP000738431">
    <property type="component" value="Chromosome"/>
</dbReference>
<dbReference type="EMBL" id="CP139781">
    <property type="protein sequence ID" value="WRQ87500.1"/>
    <property type="molecule type" value="Genomic_DNA"/>
</dbReference>